<protein>
    <recommendedName>
        <fullName evidence="7">4Fe-4S ferredoxin-type domain-containing protein</fullName>
    </recommendedName>
</protein>
<dbReference type="InterPro" id="IPR017896">
    <property type="entry name" value="4Fe4S_Fe-S-bd"/>
</dbReference>
<dbReference type="PROSITE" id="PS00198">
    <property type="entry name" value="4FE4S_FER_1"/>
    <property type="match status" value="1"/>
</dbReference>
<evidence type="ECO:0000313" key="8">
    <source>
        <dbReference type="EMBL" id="ASC71786.1"/>
    </source>
</evidence>
<keyword evidence="2" id="KW-1003">Cell membrane</keyword>
<dbReference type="InterPro" id="IPR017900">
    <property type="entry name" value="4Fe4S_Fe_S_CS"/>
</dbReference>
<dbReference type="KEGG" id="hhg:XM38_027400"/>
<dbReference type="InterPro" id="IPR052378">
    <property type="entry name" value="NosR_regulator"/>
</dbReference>
<dbReference type="PANTHER" id="PTHR30224">
    <property type="entry name" value="ELECTRON TRANSPORT PROTEIN"/>
    <property type="match status" value="1"/>
</dbReference>
<comment type="subcellular location">
    <subcellularLocation>
        <location evidence="1">Cell membrane</location>
    </subcellularLocation>
</comment>
<feature type="domain" description="4Fe-4S ferredoxin-type" evidence="7">
    <location>
        <begin position="71"/>
        <end position="98"/>
    </location>
</feature>
<organism evidence="8 9">
    <name type="scientific">Halomicronema hongdechloris C2206</name>
    <dbReference type="NCBI Taxonomy" id="1641165"/>
    <lineage>
        <taxon>Bacteria</taxon>
        <taxon>Bacillati</taxon>
        <taxon>Cyanobacteriota</taxon>
        <taxon>Cyanophyceae</taxon>
        <taxon>Nodosilineales</taxon>
        <taxon>Nodosilineaceae</taxon>
        <taxon>Halomicronema</taxon>
    </lineage>
</organism>
<proteinExistence type="predicted"/>
<dbReference type="PROSITE" id="PS51379">
    <property type="entry name" value="4FE4S_FER_2"/>
    <property type="match status" value="1"/>
</dbReference>
<evidence type="ECO:0000256" key="3">
    <source>
        <dbReference type="ARBA" id="ARBA00022723"/>
    </source>
</evidence>
<sequence length="98" mass="10877">MIFSALFERRFWCRYLCPIGGMNGLFAKLSMTELRAQQGICSAECTTYQCYKGGPQKGEGLETTGCPLYSHPAQLEDNRDCVLCMTCLKACPHRLGGV</sequence>
<name>A0A1Z3HNE2_9CYAN</name>
<evidence type="ECO:0000256" key="2">
    <source>
        <dbReference type="ARBA" id="ARBA00022475"/>
    </source>
</evidence>
<accession>A0A1Z3HNE2</accession>
<dbReference type="AlphaFoldDB" id="A0A1Z3HNE2"/>
<evidence type="ECO:0000256" key="6">
    <source>
        <dbReference type="ARBA" id="ARBA00023136"/>
    </source>
</evidence>
<evidence type="ECO:0000256" key="5">
    <source>
        <dbReference type="ARBA" id="ARBA00023014"/>
    </source>
</evidence>
<evidence type="ECO:0000313" key="9">
    <source>
        <dbReference type="Proteomes" id="UP000191901"/>
    </source>
</evidence>
<keyword evidence="6" id="KW-0472">Membrane</keyword>
<dbReference type="PANTHER" id="PTHR30224:SF4">
    <property type="entry name" value="ELECTRON TRANSPORT PROTEIN YCCM-RELATED"/>
    <property type="match status" value="1"/>
</dbReference>
<keyword evidence="3" id="KW-0479">Metal-binding</keyword>
<dbReference type="GO" id="GO:0051536">
    <property type="term" value="F:iron-sulfur cluster binding"/>
    <property type="evidence" value="ECO:0007669"/>
    <property type="project" value="UniProtKB-KW"/>
</dbReference>
<dbReference type="SUPFAM" id="SSF54862">
    <property type="entry name" value="4Fe-4S ferredoxins"/>
    <property type="match status" value="1"/>
</dbReference>
<evidence type="ECO:0000259" key="7">
    <source>
        <dbReference type="PROSITE" id="PS51379"/>
    </source>
</evidence>
<keyword evidence="9" id="KW-1185">Reference proteome</keyword>
<dbReference type="Pfam" id="PF12801">
    <property type="entry name" value="Fer4_5"/>
    <property type="match status" value="1"/>
</dbReference>
<dbReference type="GO" id="GO:0005886">
    <property type="term" value="C:plasma membrane"/>
    <property type="evidence" value="ECO:0007669"/>
    <property type="project" value="UniProtKB-SubCell"/>
</dbReference>
<keyword evidence="5" id="KW-0411">Iron-sulfur</keyword>
<reference evidence="8 9" key="1">
    <citation type="journal article" date="2016" name="Biochim. Biophys. Acta">
        <title>Characterization of red-shifted phycobilisomes isolated from the chlorophyll f-containing cyanobacterium Halomicronema hongdechloris.</title>
        <authorList>
            <person name="Li Y."/>
            <person name="Lin Y."/>
            <person name="Garvey C.J."/>
            <person name="Birch D."/>
            <person name="Corkery R.W."/>
            <person name="Loughlin P.C."/>
            <person name="Scheer H."/>
            <person name="Willows R.D."/>
            <person name="Chen M."/>
        </authorList>
    </citation>
    <scope>NUCLEOTIDE SEQUENCE [LARGE SCALE GENOMIC DNA]</scope>
    <source>
        <strain evidence="8 9">C2206</strain>
    </source>
</reference>
<evidence type="ECO:0000256" key="4">
    <source>
        <dbReference type="ARBA" id="ARBA00023004"/>
    </source>
</evidence>
<keyword evidence="4" id="KW-0408">Iron</keyword>
<dbReference type="EMBL" id="CP021983">
    <property type="protein sequence ID" value="ASC71786.1"/>
    <property type="molecule type" value="Genomic_DNA"/>
</dbReference>
<gene>
    <name evidence="8" type="ORF">XM38_027400</name>
</gene>
<dbReference type="GO" id="GO:0046872">
    <property type="term" value="F:metal ion binding"/>
    <property type="evidence" value="ECO:0007669"/>
    <property type="project" value="UniProtKB-KW"/>
</dbReference>
<dbReference type="Proteomes" id="UP000191901">
    <property type="component" value="Chromosome"/>
</dbReference>
<evidence type="ECO:0000256" key="1">
    <source>
        <dbReference type="ARBA" id="ARBA00004236"/>
    </source>
</evidence>